<reference evidence="1" key="2">
    <citation type="submission" date="2023-04" db="EMBL/GenBank/DDBJ databases">
        <authorList>
            <person name="Bu L."/>
            <person name="Lu L."/>
            <person name="Laidemitt M.R."/>
            <person name="Zhang S.M."/>
            <person name="Mutuku M."/>
            <person name="Mkoji G."/>
            <person name="Steinauer M."/>
            <person name="Loker E.S."/>
        </authorList>
    </citation>
    <scope>NUCLEOTIDE SEQUENCE</scope>
    <source>
        <strain evidence="1">KasaAsao</strain>
        <tissue evidence="1">Whole Snail</tissue>
    </source>
</reference>
<proteinExistence type="predicted"/>
<sequence>MLSNILKTFSPGTEENYMTIMSQFEKLVMEELSTNSKHFVLFPRQLKSLEDFRKKCKMRIKLFCGICRPSVETLLSVKRLQFRKSLPPYLEDEIHKDHVDRRSYNDYHTQCIRDVEYHRIGLDTILDKSKDEKEVKELLESTSRKIKWREFSNAQEHVERKQKVK</sequence>
<dbReference type="EMBL" id="JASAOG010000006">
    <property type="protein sequence ID" value="KAK0067936.1"/>
    <property type="molecule type" value="Genomic_DNA"/>
</dbReference>
<accession>A0AAD8C7Q1</accession>
<dbReference type="Proteomes" id="UP001233172">
    <property type="component" value="Unassembled WGS sequence"/>
</dbReference>
<dbReference type="AlphaFoldDB" id="A0AAD8C7Q1"/>
<protein>
    <submittedName>
        <fullName evidence="1">Uncharacterized protein</fullName>
    </submittedName>
</protein>
<evidence type="ECO:0000313" key="2">
    <source>
        <dbReference type="Proteomes" id="UP001233172"/>
    </source>
</evidence>
<keyword evidence="2" id="KW-1185">Reference proteome</keyword>
<evidence type="ECO:0000313" key="1">
    <source>
        <dbReference type="EMBL" id="KAK0067936.1"/>
    </source>
</evidence>
<gene>
    <name evidence="1" type="ORF">Bpfe_002777</name>
</gene>
<name>A0AAD8C7Q1_BIOPF</name>
<organism evidence="1 2">
    <name type="scientific">Biomphalaria pfeifferi</name>
    <name type="common">Bloodfluke planorb</name>
    <name type="synonym">Freshwater snail</name>
    <dbReference type="NCBI Taxonomy" id="112525"/>
    <lineage>
        <taxon>Eukaryota</taxon>
        <taxon>Metazoa</taxon>
        <taxon>Spiralia</taxon>
        <taxon>Lophotrochozoa</taxon>
        <taxon>Mollusca</taxon>
        <taxon>Gastropoda</taxon>
        <taxon>Heterobranchia</taxon>
        <taxon>Euthyneura</taxon>
        <taxon>Panpulmonata</taxon>
        <taxon>Hygrophila</taxon>
        <taxon>Lymnaeoidea</taxon>
        <taxon>Planorbidae</taxon>
        <taxon>Biomphalaria</taxon>
    </lineage>
</organism>
<comment type="caution">
    <text evidence="1">The sequence shown here is derived from an EMBL/GenBank/DDBJ whole genome shotgun (WGS) entry which is preliminary data.</text>
</comment>
<reference evidence="1" key="1">
    <citation type="journal article" date="2023" name="PLoS Negl. Trop. Dis.">
        <title>A genome sequence for Biomphalaria pfeifferi, the major vector snail for the human-infecting parasite Schistosoma mansoni.</title>
        <authorList>
            <person name="Bu L."/>
            <person name="Lu L."/>
            <person name="Laidemitt M.R."/>
            <person name="Zhang S.M."/>
            <person name="Mutuku M."/>
            <person name="Mkoji G."/>
            <person name="Steinauer M."/>
            <person name="Loker E.S."/>
        </authorList>
    </citation>
    <scope>NUCLEOTIDE SEQUENCE</scope>
    <source>
        <strain evidence="1">KasaAsao</strain>
    </source>
</reference>